<name>A0AAE7MUG9_9CAUD</name>
<evidence type="ECO:0000313" key="1">
    <source>
        <dbReference type="EMBL" id="QOI66312.1"/>
    </source>
</evidence>
<proteinExistence type="predicted"/>
<protein>
    <submittedName>
        <fullName evidence="1">Uncharacterized protein</fullName>
    </submittedName>
</protein>
<gene>
    <name evidence="1" type="primary">gp51</name>
</gene>
<reference evidence="1" key="1">
    <citation type="submission" date="2020-09" db="EMBL/GenBank/DDBJ databases">
        <title>Temperate bacteriophages infecting mucin-degrading bacterium Ruminococcus gnavus from the human gut.</title>
        <authorList>
            <person name="Khokhlova E.V."/>
            <person name="Shkoporov A.N."/>
            <person name="Draper L.A."/>
            <person name="Kingston A.R."/>
            <person name="Forde A."/>
            <person name="Ross R.P."/>
            <person name="Hill C."/>
        </authorList>
    </citation>
    <scope>NUCLEOTIDE SEQUENCE</scope>
</reference>
<keyword evidence="2" id="KW-1185">Reference proteome</keyword>
<dbReference type="Proteomes" id="UP000827174">
    <property type="component" value="Segment"/>
</dbReference>
<evidence type="ECO:0000313" key="2">
    <source>
        <dbReference type="Proteomes" id="UP000827174"/>
    </source>
</evidence>
<organism evidence="1 2">
    <name type="scientific">Ruminococcus phage phiRgIBDN1</name>
    <dbReference type="NCBI Taxonomy" id="2772520"/>
    <lineage>
        <taxon>Viruses</taxon>
        <taxon>Duplodnaviria</taxon>
        <taxon>Heunggongvirae</taxon>
        <taxon>Uroviricota</taxon>
        <taxon>Caudoviricetes</taxon>
        <taxon>Munstervirinae</taxon>
        <taxon>Adovirus</taxon>
        <taxon>Adovirus IBDN1</taxon>
    </lineage>
</organism>
<dbReference type="EMBL" id="MT980840">
    <property type="protein sequence ID" value="QOI66312.1"/>
    <property type="molecule type" value="Genomic_DNA"/>
</dbReference>
<accession>A0AAE7MUG9</accession>
<sequence>MAATTRTYEKGITMGKVKDLTGMKFDMLKAIKQVGISKNRYAKWECECDCGNHVYRTTDVLKRKTRHSCGCLNQQTLSKMSESNITHGMTGTRLYRIYKGMCGRCYYTKSDHYNAYGGRGIKVCDEWLKNKQNFFEWALKNGYSEDLTIERIDVNGDYCPENCTWITMSEQYKNKQSNCNKMPLPEPYKEE</sequence>